<accession>A0ABP0Q5V1</accession>
<dbReference type="Proteomes" id="UP001642464">
    <property type="component" value="Unassembled WGS sequence"/>
</dbReference>
<gene>
    <name evidence="1" type="ORF">SCF082_LOCUS39374</name>
</gene>
<protein>
    <submittedName>
        <fullName evidence="1">Phosphopantothenate--cysteine ligase 1</fullName>
    </submittedName>
</protein>
<name>A0ABP0Q5V1_9DINO</name>
<organism evidence="1 2">
    <name type="scientific">Durusdinium trenchii</name>
    <dbReference type="NCBI Taxonomy" id="1381693"/>
    <lineage>
        <taxon>Eukaryota</taxon>
        <taxon>Sar</taxon>
        <taxon>Alveolata</taxon>
        <taxon>Dinophyceae</taxon>
        <taxon>Suessiales</taxon>
        <taxon>Symbiodiniaceae</taxon>
        <taxon>Durusdinium</taxon>
    </lineage>
</organism>
<keyword evidence="2" id="KW-1185">Reference proteome</keyword>
<sequence>FVNVPKPWLQQALLGSSFWLRRWQTSTFQSRRWPQRRSKVERMMDSPCSSGTFQNCLVRSELGHLRPSYFPSSWRPIPIFFWPKQRVMSLCHAVMHDLGGKYKVDAVCSNVLQTIRDWVTIVEADEASSIEVPTEITGDEKEPLKVFGVLSRSIERRDAKSVDVPLVQAMIEMHRAKIRRSTSGYTA</sequence>
<dbReference type="EMBL" id="CAXAMM010039011">
    <property type="protein sequence ID" value="CAK9082898.1"/>
    <property type="molecule type" value="Genomic_DNA"/>
</dbReference>
<reference evidence="1 2" key="1">
    <citation type="submission" date="2024-02" db="EMBL/GenBank/DDBJ databases">
        <authorList>
            <person name="Chen Y."/>
            <person name="Shah S."/>
            <person name="Dougan E. K."/>
            <person name="Thang M."/>
            <person name="Chan C."/>
        </authorList>
    </citation>
    <scope>NUCLEOTIDE SEQUENCE [LARGE SCALE GENOMIC DNA]</scope>
</reference>
<dbReference type="GO" id="GO:0016874">
    <property type="term" value="F:ligase activity"/>
    <property type="evidence" value="ECO:0007669"/>
    <property type="project" value="UniProtKB-KW"/>
</dbReference>
<comment type="caution">
    <text evidence="1">The sequence shown here is derived from an EMBL/GenBank/DDBJ whole genome shotgun (WGS) entry which is preliminary data.</text>
</comment>
<proteinExistence type="predicted"/>
<evidence type="ECO:0000313" key="1">
    <source>
        <dbReference type="EMBL" id="CAK9082898.1"/>
    </source>
</evidence>
<feature type="non-terminal residue" evidence="1">
    <location>
        <position position="1"/>
    </location>
</feature>
<keyword evidence="1" id="KW-0436">Ligase</keyword>
<evidence type="ECO:0000313" key="2">
    <source>
        <dbReference type="Proteomes" id="UP001642464"/>
    </source>
</evidence>